<dbReference type="Pfam" id="PF24318">
    <property type="entry name" value="DUF7490"/>
    <property type="match status" value="2"/>
</dbReference>
<dbReference type="EMBL" id="CP002588">
    <property type="protein sequence ID" value="AEA47862.1"/>
    <property type="molecule type" value="Genomic_DNA"/>
</dbReference>
<keyword evidence="3" id="KW-1185">Reference proteome</keyword>
<name>F2KRC8_ARCVS</name>
<feature type="domain" description="DUF7490" evidence="1">
    <location>
        <begin position="153"/>
        <end position="248"/>
    </location>
</feature>
<dbReference type="STRING" id="693661.Arcve_1869"/>
<reference evidence="2 3" key="1">
    <citation type="submission" date="2011-03" db="EMBL/GenBank/DDBJ databases">
        <title>The complete genome of Archaeoglobus veneficus SNP6.</title>
        <authorList>
            <consortium name="US DOE Joint Genome Institute (JGI-PGF)"/>
            <person name="Lucas S."/>
            <person name="Copeland A."/>
            <person name="Lapidus A."/>
            <person name="Bruce D."/>
            <person name="Goodwin L."/>
            <person name="Pitluck S."/>
            <person name="Kyrpides N."/>
            <person name="Mavromatis K."/>
            <person name="Pagani I."/>
            <person name="Ivanova N."/>
            <person name="Mikhailova N."/>
            <person name="Lu M."/>
            <person name="Detter J.C."/>
            <person name="Tapia R."/>
            <person name="Han C."/>
            <person name="Land M."/>
            <person name="Hauser L."/>
            <person name="Markowitz V."/>
            <person name="Cheng J.-F."/>
            <person name="Hugenholtz P."/>
            <person name="Woyke T."/>
            <person name="Wu D."/>
            <person name="Spring S."/>
            <person name="Brambilla E."/>
            <person name="Klenk H.-P."/>
            <person name="Eisen J.A."/>
        </authorList>
    </citation>
    <scope>NUCLEOTIDE SEQUENCE [LARGE SCALE GENOMIC DNA]</scope>
    <source>
        <strain>SNP6</strain>
    </source>
</reference>
<dbReference type="OrthoDB" id="50312at2157"/>
<evidence type="ECO:0000313" key="2">
    <source>
        <dbReference type="EMBL" id="AEA47862.1"/>
    </source>
</evidence>
<dbReference type="InterPro" id="IPR055913">
    <property type="entry name" value="DUF7490"/>
</dbReference>
<accession>F2KRC8</accession>
<evidence type="ECO:0000259" key="1">
    <source>
        <dbReference type="Pfam" id="PF24318"/>
    </source>
</evidence>
<evidence type="ECO:0000313" key="3">
    <source>
        <dbReference type="Proteomes" id="UP000008136"/>
    </source>
</evidence>
<dbReference type="RefSeq" id="WP_013684518.1">
    <property type="nucleotide sequence ID" value="NC_015320.1"/>
</dbReference>
<dbReference type="HOGENOM" id="CLU_876030_0_0_2"/>
<sequence length="322" mass="36684">MNGKIVAAIIAAIFIFAALLPLFTNVFAEERKPEREFVEIRNIEMKVDRVNESHAEITFIVSIYRSELVKNATLIISVYDRQTNLLLGKKAVDIAEKGDEGLSELNITLPFEKDRDYRIAFEIRKDNMPIQRKEMGLRGLETLVPPDKELKLVLKDVDFEITGVYGNKAIVKARFYIETMRDYDDVTFHVKAVQYESGVLANESWIELQKVEKGKTLLVESVLSVPKDYNYLVKIEAWRNGAMLKTWSKALNLAPTKTLPENITEEKVRFEIEEFVKGYRPVATPAPTTPVVYERKAQAPGFEILAAIAAGGAVLWMRKKRL</sequence>
<dbReference type="KEGG" id="ave:Arcve_1869"/>
<dbReference type="eggNOG" id="arCOG04478">
    <property type="taxonomic scope" value="Archaea"/>
</dbReference>
<dbReference type="AlphaFoldDB" id="F2KRC8"/>
<dbReference type="GeneID" id="10395000"/>
<organism evidence="2 3">
    <name type="scientific">Archaeoglobus veneficus (strain DSM 11195 / SNP6)</name>
    <dbReference type="NCBI Taxonomy" id="693661"/>
    <lineage>
        <taxon>Archaea</taxon>
        <taxon>Methanobacteriati</taxon>
        <taxon>Methanobacteriota</taxon>
        <taxon>Archaeoglobi</taxon>
        <taxon>Archaeoglobales</taxon>
        <taxon>Archaeoglobaceae</taxon>
        <taxon>Archaeoglobus</taxon>
    </lineage>
</organism>
<dbReference type="Proteomes" id="UP000008136">
    <property type="component" value="Chromosome"/>
</dbReference>
<feature type="domain" description="DUF7490" evidence="1">
    <location>
        <begin position="38"/>
        <end position="141"/>
    </location>
</feature>
<protein>
    <recommendedName>
        <fullName evidence="1">DUF7490 domain-containing protein</fullName>
    </recommendedName>
</protein>
<proteinExistence type="predicted"/>
<gene>
    <name evidence="2" type="ordered locus">Arcve_1869</name>
</gene>